<dbReference type="PANTHER" id="PTHR22878:SF70">
    <property type="entry name" value="DYNEIN HEAVY CHAIN 2, AXONEMAL"/>
    <property type="match status" value="1"/>
</dbReference>
<dbReference type="OrthoDB" id="5593012at2759"/>
<organism evidence="1">
    <name type="scientific">Tetraodon nigroviridis</name>
    <name type="common">Spotted green pufferfish</name>
    <name type="synonym">Chelonodon nigroviridis</name>
    <dbReference type="NCBI Taxonomy" id="99883"/>
    <lineage>
        <taxon>Eukaryota</taxon>
        <taxon>Metazoa</taxon>
        <taxon>Chordata</taxon>
        <taxon>Craniata</taxon>
        <taxon>Vertebrata</taxon>
        <taxon>Euteleostomi</taxon>
        <taxon>Actinopterygii</taxon>
        <taxon>Neopterygii</taxon>
        <taxon>Teleostei</taxon>
        <taxon>Neoteleostei</taxon>
        <taxon>Acanthomorphata</taxon>
        <taxon>Eupercaria</taxon>
        <taxon>Tetraodontiformes</taxon>
        <taxon>Tetradontoidea</taxon>
        <taxon>Tetraodontidae</taxon>
        <taxon>Tetraodon</taxon>
    </lineage>
</organism>
<evidence type="ECO:0000313" key="1">
    <source>
        <dbReference type="EMBL" id="CAG11276.1"/>
    </source>
</evidence>
<protein>
    <submittedName>
        <fullName evidence="1">(spotted green pufferfish) hypothetical protein</fullName>
    </submittedName>
</protein>
<dbReference type="EMBL" id="CAAE01015033">
    <property type="protein sequence ID" value="CAG11276.1"/>
    <property type="molecule type" value="Genomic_DNA"/>
</dbReference>
<sequence>MSLTFDDEKMEIYPTLQDLEATIFEILTSITNTLQRIQLVLPLLAEDAPSFVNVKLADHVLTWAHSTVKTTVCKNLEKPAEHFQKYVEKYSWLVDGTAQARLDQFMDEEHSFEEYTKQMEEFHALSKEILSLPAKAYFTMIHLDCEELKQGLAKKAKNYAEKLLERMITTHREQTLQLVIETAKENGMDELMAKRGRLKVQLEKVLRRIAEFPFFSELDMIEQVGFCLACLKRFLLNALLQYKDIKIHSPFFASI</sequence>
<accession>Q4RK06</accession>
<gene>
    <name evidence="1" type="ORF">GSTENG00033201001</name>
</gene>
<name>Q4RK06_TETNG</name>
<dbReference type="GO" id="GO:0045505">
    <property type="term" value="F:dynein intermediate chain binding"/>
    <property type="evidence" value="ECO:0007669"/>
    <property type="project" value="InterPro"/>
</dbReference>
<dbReference type="KEGG" id="tng:GSTEN00033201G001"/>
<dbReference type="InterPro" id="IPR026983">
    <property type="entry name" value="DHC"/>
</dbReference>
<proteinExistence type="predicted"/>
<dbReference type="GO" id="GO:0030286">
    <property type="term" value="C:dynein complex"/>
    <property type="evidence" value="ECO:0007669"/>
    <property type="project" value="InterPro"/>
</dbReference>
<comment type="caution">
    <text evidence="1">The sequence shown here is derived from an EMBL/GenBank/DDBJ whole genome shotgun (WGS) entry which is preliminary data.</text>
</comment>
<reference evidence="1" key="2">
    <citation type="submission" date="2004-02" db="EMBL/GenBank/DDBJ databases">
        <authorList>
            <consortium name="Genoscope"/>
            <consortium name="Whitehead Institute Centre for Genome Research"/>
        </authorList>
    </citation>
    <scope>NUCLEOTIDE SEQUENCE</scope>
</reference>
<dbReference type="GO" id="GO:0051959">
    <property type="term" value="F:dynein light intermediate chain binding"/>
    <property type="evidence" value="ECO:0007669"/>
    <property type="project" value="InterPro"/>
</dbReference>
<dbReference type="AlphaFoldDB" id="Q4RK06"/>
<reference evidence="1" key="1">
    <citation type="journal article" date="2004" name="Nature">
        <title>Genome duplication in the teleost fish Tetraodon nigroviridis reveals the early vertebrate proto-karyotype.</title>
        <authorList>
            <person name="Jaillon O."/>
            <person name="Aury J.-M."/>
            <person name="Brunet F."/>
            <person name="Petit J.-L."/>
            <person name="Stange-Thomann N."/>
            <person name="Mauceli E."/>
            <person name="Bouneau L."/>
            <person name="Fischer C."/>
            <person name="Ozouf-Costaz C."/>
            <person name="Bernot A."/>
            <person name="Nicaud S."/>
            <person name="Jaffe D."/>
            <person name="Fisher S."/>
            <person name="Lutfalla G."/>
            <person name="Dossat C."/>
            <person name="Segurens B."/>
            <person name="Dasilva C."/>
            <person name="Salanoubat M."/>
            <person name="Levy M."/>
            <person name="Boudet N."/>
            <person name="Castellano S."/>
            <person name="Anthouard V."/>
            <person name="Jubin C."/>
            <person name="Castelli V."/>
            <person name="Katinka M."/>
            <person name="Vacherie B."/>
            <person name="Biemont C."/>
            <person name="Skalli Z."/>
            <person name="Cattolico L."/>
            <person name="Poulain J."/>
            <person name="De Berardinis V."/>
            <person name="Cruaud C."/>
            <person name="Duprat S."/>
            <person name="Brottier P."/>
            <person name="Coutanceau J.-P."/>
            <person name="Gouzy J."/>
            <person name="Parra G."/>
            <person name="Lardier G."/>
            <person name="Chapple C."/>
            <person name="McKernan K.J."/>
            <person name="McEwan P."/>
            <person name="Bosak S."/>
            <person name="Kellis M."/>
            <person name="Volff J.-N."/>
            <person name="Guigo R."/>
            <person name="Zody M.C."/>
            <person name="Mesirov J."/>
            <person name="Lindblad-Toh K."/>
            <person name="Birren B."/>
            <person name="Nusbaum C."/>
            <person name="Kahn D."/>
            <person name="Robinson-Rechavi M."/>
            <person name="Laudet V."/>
            <person name="Schachter V."/>
            <person name="Quetier F."/>
            <person name="Saurin W."/>
            <person name="Scarpelli C."/>
            <person name="Wincker P."/>
            <person name="Lander E.S."/>
            <person name="Weissenbach J."/>
            <person name="Roest Crollius H."/>
        </authorList>
    </citation>
    <scope>NUCLEOTIDE SEQUENCE [LARGE SCALE GENOMIC DNA]</scope>
</reference>
<dbReference type="PANTHER" id="PTHR22878">
    <property type="entry name" value="DYNEIN HEAVY CHAIN 6, AXONEMAL-LIKE-RELATED"/>
    <property type="match status" value="1"/>
</dbReference>
<dbReference type="GO" id="GO:0007018">
    <property type="term" value="P:microtubule-based movement"/>
    <property type="evidence" value="ECO:0007669"/>
    <property type="project" value="InterPro"/>
</dbReference>